<protein>
    <submittedName>
        <fullName evidence="1">Uncharacterized protein</fullName>
    </submittedName>
</protein>
<name>A0A653FN31_MYCSM</name>
<reference evidence="1" key="1">
    <citation type="submission" date="2019-05" db="EMBL/GenBank/DDBJ databases">
        <authorList>
            <person name="Naeem R."/>
            <person name="Antony C."/>
            <person name="Guan Q."/>
        </authorList>
    </citation>
    <scope>NUCLEOTIDE SEQUENCE</scope>
    <source>
        <strain evidence="1">1</strain>
    </source>
</reference>
<accession>A0A653FN31</accession>
<organism evidence="1">
    <name type="scientific">Mycolicibacterium smegmatis</name>
    <name type="common">Mycobacterium smegmatis</name>
    <dbReference type="NCBI Taxonomy" id="1772"/>
    <lineage>
        <taxon>Bacteria</taxon>
        <taxon>Bacillati</taxon>
        <taxon>Actinomycetota</taxon>
        <taxon>Actinomycetes</taxon>
        <taxon>Mycobacteriales</taxon>
        <taxon>Mycobacteriaceae</taxon>
        <taxon>Mycolicibacterium</taxon>
    </lineage>
</organism>
<gene>
    <name evidence="1" type="ORF">BIN_B_05469</name>
</gene>
<proteinExistence type="predicted"/>
<evidence type="ECO:0000313" key="1">
    <source>
        <dbReference type="EMBL" id="VTP11120.1"/>
    </source>
</evidence>
<dbReference type="AlphaFoldDB" id="A0A653FN31"/>
<sequence length="183" mass="19495">MTTSTLYGIFAIISFTLIWVAAFGAFMFTRRVGRRAHVTATLGIGAATAAVRKVGKRAPMTADELSLARQVLHDRGSLLALAVPATLFFLGCFYVFGSLEQLHGRTPSERTFLGIFPMITSTNLSLQILRSVRLKRRAEGLEPLPEPPVDSPPDGITGAATGVGGRAQPAGHTVSAHHGQPSE</sequence>
<dbReference type="EMBL" id="LR589663">
    <property type="protein sequence ID" value="VTP11120.1"/>
    <property type="molecule type" value="Genomic_DNA"/>
</dbReference>